<feature type="region of interest" description="Disordered" evidence="2">
    <location>
        <begin position="207"/>
        <end position="230"/>
    </location>
</feature>
<name>A0A255GZI6_9ACTN</name>
<dbReference type="PANTHER" id="PTHR10357">
    <property type="entry name" value="ALPHA-AMYLASE FAMILY MEMBER"/>
    <property type="match status" value="1"/>
</dbReference>
<dbReference type="InterPro" id="IPR006047">
    <property type="entry name" value="GH13_cat_dom"/>
</dbReference>
<dbReference type="InterPro" id="IPR017853">
    <property type="entry name" value="GH"/>
</dbReference>
<dbReference type="EMBL" id="NMVQ01000023">
    <property type="protein sequence ID" value="OYO21041.1"/>
    <property type="molecule type" value="Genomic_DNA"/>
</dbReference>
<organism evidence="4 5">
    <name type="scientific">Enemella dayhoffiae</name>
    <dbReference type="NCBI Taxonomy" id="2016507"/>
    <lineage>
        <taxon>Bacteria</taxon>
        <taxon>Bacillati</taxon>
        <taxon>Actinomycetota</taxon>
        <taxon>Actinomycetes</taxon>
        <taxon>Propionibacteriales</taxon>
        <taxon>Propionibacteriaceae</taxon>
        <taxon>Enemella</taxon>
    </lineage>
</organism>
<dbReference type="SMART" id="SM00642">
    <property type="entry name" value="Aamy"/>
    <property type="match status" value="1"/>
</dbReference>
<dbReference type="Gene3D" id="3.20.20.80">
    <property type="entry name" value="Glycosidases"/>
    <property type="match status" value="2"/>
</dbReference>
<evidence type="ECO:0000313" key="4">
    <source>
        <dbReference type="EMBL" id="OYO21041.1"/>
    </source>
</evidence>
<comment type="caution">
    <text evidence="4">The sequence shown here is derived from an EMBL/GenBank/DDBJ whole genome shotgun (WGS) entry which is preliminary data.</text>
</comment>
<evidence type="ECO:0000313" key="5">
    <source>
        <dbReference type="Proteomes" id="UP000216311"/>
    </source>
</evidence>
<dbReference type="GO" id="GO:0004556">
    <property type="term" value="F:alpha-amylase activity"/>
    <property type="evidence" value="ECO:0007669"/>
    <property type="project" value="TreeGrafter"/>
</dbReference>
<dbReference type="Proteomes" id="UP000216311">
    <property type="component" value="Unassembled WGS sequence"/>
</dbReference>
<comment type="similarity">
    <text evidence="1">Belongs to the glycosyl hydrolase 13 family.</text>
</comment>
<gene>
    <name evidence="4" type="ORF">CGZ93_12020</name>
</gene>
<proteinExistence type="inferred from homology"/>
<dbReference type="CDD" id="cd11332">
    <property type="entry name" value="AmyAc_OligoGlu_TS"/>
    <property type="match status" value="1"/>
</dbReference>
<evidence type="ECO:0000256" key="2">
    <source>
        <dbReference type="SAM" id="MobiDB-lite"/>
    </source>
</evidence>
<sequence>MYQIYPRSFADANGDGTGDLRGIIDRLPHLAELGVDAIWVSPWYPSPLADGGYDVSDYRDIHPDFGTLADADEFIAAAHALGMRVLIDLVPNHCSDQHPWFQQAVAAGRGSAERDLFWFRDGRGPNGDEPPNNYEAMFGGSAWQRVTEPDGSPGQWYLHMFAPEQPDWNWDNPKVVEEFDDILRFWFDRGVDGFRVDVADSMAKDATLPDLPVDPETGYGASKEKHPGSPLWDVQPQLEEIHRRWRTVADEYADTPQGPRVFVSEAYLDPLPRLVAYVQPDRLHTTFNFDHLLCEWTIDSQRHVIDASRREHAAAGAPCTWVLSNHDTPRVATRYGKPETGVRFSSAGMVPEHGGREWHHYAGMPVDLELGRRRARAAALLEFALPGGCYVYQGDELGLEEVEDLPEEALQDPTWFRSGRTIRGRDGCRVPLPWSGSRSPFGFGPSGVPWLPQPARWAGQTVADQANDPTSHLSLYRAALAERRRNPALGDGDLSWVEGPHDEVLAFDREPGFRCVVNFGDPIELPADARVLVHSGDATTGRLGTDEAVWLAR</sequence>
<dbReference type="OrthoDB" id="9043248at2"/>
<protein>
    <submittedName>
        <fullName evidence="4">Alpha-glucosidase</fullName>
    </submittedName>
</protein>
<keyword evidence="5" id="KW-1185">Reference proteome</keyword>
<evidence type="ECO:0000256" key="1">
    <source>
        <dbReference type="ARBA" id="ARBA00008061"/>
    </source>
</evidence>
<feature type="domain" description="Glycosyl hydrolase family 13 catalytic" evidence="3">
    <location>
        <begin position="3"/>
        <end position="429"/>
    </location>
</feature>
<dbReference type="InterPro" id="IPR045857">
    <property type="entry name" value="O16G_dom_2"/>
</dbReference>
<dbReference type="Pfam" id="PF00128">
    <property type="entry name" value="Alpha-amylase"/>
    <property type="match status" value="2"/>
</dbReference>
<dbReference type="AlphaFoldDB" id="A0A255GZI6"/>
<reference evidence="4 5" key="1">
    <citation type="submission" date="2017-07" db="EMBL/GenBank/DDBJ databases">
        <title>Draft whole genome sequences of clinical Proprionibacteriaceae strains.</title>
        <authorList>
            <person name="Bernier A.-M."/>
            <person name="Bernard K."/>
            <person name="Domingo M.-C."/>
        </authorList>
    </citation>
    <scope>NUCLEOTIDE SEQUENCE [LARGE SCALE GENOMIC DNA]</scope>
    <source>
        <strain evidence="4 5">NML 130396</strain>
    </source>
</reference>
<dbReference type="GO" id="GO:0009313">
    <property type="term" value="P:oligosaccharide catabolic process"/>
    <property type="evidence" value="ECO:0007669"/>
    <property type="project" value="TreeGrafter"/>
</dbReference>
<dbReference type="SUPFAM" id="SSF51445">
    <property type="entry name" value="(Trans)glycosidases"/>
    <property type="match status" value="1"/>
</dbReference>
<accession>A0A255GZI6</accession>
<dbReference type="PANTHER" id="PTHR10357:SF179">
    <property type="entry name" value="NEUTRAL AND BASIC AMINO ACID TRANSPORT PROTEIN RBAT"/>
    <property type="match status" value="1"/>
</dbReference>
<dbReference type="Gene3D" id="3.90.400.10">
    <property type="entry name" value="Oligo-1,6-glucosidase, Domain 2"/>
    <property type="match status" value="1"/>
</dbReference>
<evidence type="ECO:0000259" key="3">
    <source>
        <dbReference type="SMART" id="SM00642"/>
    </source>
</evidence>